<evidence type="ECO:0000313" key="1">
    <source>
        <dbReference type="EMBL" id="KAH8498454.1"/>
    </source>
</evidence>
<dbReference type="EMBL" id="JACEGQ020000009">
    <property type="protein sequence ID" value="KAH8498454.1"/>
    <property type="molecule type" value="Genomic_DNA"/>
</dbReference>
<evidence type="ECO:0000313" key="2">
    <source>
        <dbReference type="Proteomes" id="UP000807159"/>
    </source>
</evidence>
<dbReference type="AlphaFoldDB" id="A0A8T2Y026"/>
<proteinExistence type="predicted"/>
<dbReference type="PANTHER" id="PTHR12265:SF9">
    <property type="entry name" value="DUF829 DOMAIN PROTEIN"/>
    <property type="match status" value="1"/>
</dbReference>
<gene>
    <name evidence="1" type="ORF">H0E87_017381</name>
</gene>
<accession>A0A8T2Y026</accession>
<dbReference type="PANTHER" id="PTHR12265">
    <property type="entry name" value="TRANSMEMBRANE PROTEIN 53"/>
    <property type="match status" value="1"/>
</dbReference>
<dbReference type="InterPro" id="IPR029058">
    <property type="entry name" value="AB_hydrolase_fold"/>
</dbReference>
<name>A0A8T2Y026_POPDE</name>
<organism evidence="1 2">
    <name type="scientific">Populus deltoides</name>
    <name type="common">Eastern poplar</name>
    <name type="synonym">Eastern cottonwood</name>
    <dbReference type="NCBI Taxonomy" id="3696"/>
    <lineage>
        <taxon>Eukaryota</taxon>
        <taxon>Viridiplantae</taxon>
        <taxon>Streptophyta</taxon>
        <taxon>Embryophyta</taxon>
        <taxon>Tracheophyta</taxon>
        <taxon>Spermatophyta</taxon>
        <taxon>Magnoliopsida</taxon>
        <taxon>eudicotyledons</taxon>
        <taxon>Gunneridae</taxon>
        <taxon>Pentapetalae</taxon>
        <taxon>rosids</taxon>
        <taxon>fabids</taxon>
        <taxon>Malpighiales</taxon>
        <taxon>Salicaceae</taxon>
        <taxon>Saliceae</taxon>
        <taxon>Populus</taxon>
    </lineage>
</organism>
<dbReference type="InterPro" id="IPR008547">
    <property type="entry name" value="DUF829_TMEM53"/>
</dbReference>
<sequence>MFGGGSVYWGRKESESKGIVVIFAWISIHEKHLNSYLDLYSSLGWNSLVSHADFLSAFYPERALSLAYILLNELVEDLRVRPCPVIFVAFSGGSKACMYKVFQIIQGTCEGHLNMDECRLVKNCISGHIYDSSPIDFTSDLAAQFSLHPAIQRMPGPSKFMSWVAKGLASGLDGLYLTRFEFQRAEYWQTLYSSIDMGAPYLILCSENDDLAPYVVISKFVHRLKDLGGDVKLVKWNHSPHIGSRIQLIWALTVVGPRVSVSGFLYKAGANRVNTIVISSNLKVSAYRFTVYIWVNDHNYHFPSTCLANNASVPFAACLLHVKAKMIPSSDVSGHYQHNPIQYRAAVTNLLDKAPSVYYRRIQQLREGIGLDSMHDEMSELICDLQKAAVNSNQSFRRVAVGPGDHFFVPSSAEYCNSRKPESLQDERKERSIYLPNHPSISAHSVLGQVLFDACVPKKIEGWDIRFSGSLNGQPIASAQRRHSPFHDMYSRASEPSIWHDSVQIVYDTGEKKAKEAHGCVRSLELGLLFIQLSEKNSFKERAGEVRAYLGKKFPTYLCQVHASISCGFWLGLPRKFRRLHSPNHDAIVILVDETGKEYLSSISRGKDWIKWEDGEGFQSNADYLSKMLWFSSWSNLTNLRSPLVYIVRANWSSETDGALGLVHLSHAKQTDFDYDLFIHKLYVWTVKRDPFVRERGLMLWSEFLAHNPWSNEDEPHIRVQDI</sequence>
<keyword evidence="2" id="KW-1185">Reference proteome</keyword>
<dbReference type="Proteomes" id="UP000807159">
    <property type="component" value="Chromosome 9"/>
</dbReference>
<protein>
    <submittedName>
        <fullName evidence="1">Uncharacterized protein</fullName>
    </submittedName>
</protein>
<dbReference type="SUPFAM" id="SSF53474">
    <property type="entry name" value="alpha/beta-Hydrolases"/>
    <property type="match status" value="1"/>
</dbReference>
<dbReference type="Pfam" id="PF05705">
    <property type="entry name" value="DUF829"/>
    <property type="match status" value="2"/>
</dbReference>
<comment type="caution">
    <text evidence="1">The sequence shown here is derived from an EMBL/GenBank/DDBJ whole genome shotgun (WGS) entry which is preliminary data.</text>
</comment>
<reference evidence="1" key="1">
    <citation type="journal article" date="2021" name="J. Hered.">
        <title>Genome Assembly of Salicaceae Populus deltoides (Eastern Cottonwood) I-69 Based on Nanopore Sequencing and Hi-C Technologies.</title>
        <authorList>
            <person name="Bai S."/>
            <person name="Wu H."/>
            <person name="Zhang J."/>
            <person name="Pan Z."/>
            <person name="Zhao W."/>
            <person name="Li Z."/>
            <person name="Tong C."/>
        </authorList>
    </citation>
    <scope>NUCLEOTIDE SEQUENCE</scope>
    <source>
        <tissue evidence="1">Leaf</tissue>
    </source>
</reference>